<evidence type="ECO:0000313" key="3">
    <source>
        <dbReference type="Proteomes" id="UP000078550"/>
    </source>
</evidence>
<dbReference type="Proteomes" id="UP000078550">
    <property type="component" value="Unassembled WGS sequence"/>
</dbReference>
<dbReference type="EMBL" id="FLRE01000612">
    <property type="protein sequence ID" value="SBT54568.1"/>
    <property type="molecule type" value="Genomic_DNA"/>
</dbReference>
<evidence type="ECO:0000256" key="1">
    <source>
        <dbReference type="SAM" id="Phobius"/>
    </source>
</evidence>
<keyword evidence="1" id="KW-1133">Transmembrane helix</keyword>
<dbReference type="InterPro" id="IPR008780">
    <property type="entry name" value="Plasmodium_Vir"/>
</dbReference>
<accession>A0A1A9AEM7</accession>
<name>A0A1A9AEM7_PLAOA</name>
<proteinExistence type="predicted"/>
<keyword evidence="1" id="KW-0472">Membrane</keyword>
<reference evidence="3" key="1">
    <citation type="submission" date="2016-05" db="EMBL/GenBank/DDBJ databases">
        <authorList>
            <person name="Naeem Raeece"/>
        </authorList>
    </citation>
    <scope>NUCLEOTIDE SEQUENCE [LARGE SCALE GENOMIC DNA]</scope>
</reference>
<dbReference type="Pfam" id="PF05795">
    <property type="entry name" value="Plasmodium_Vir"/>
    <property type="match status" value="1"/>
</dbReference>
<keyword evidence="1" id="KW-0812">Transmembrane</keyword>
<dbReference type="AlphaFoldDB" id="A0A1A9AEM7"/>
<organism evidence="2 3">
    <name type="scientific">Plasmodium ovale wallikeri</name>
    <dbReference type="NCBI Taxonomy" id="864142"/>
    <lineage>
        <taxon>Eukaryota</taxon>
        <taxon>Sar</taxon>
        <taxon>Alveolata</taxon>
        <taxon>Apicomplexa</taxon>
        <taxon>Aconoidasida</taxon>
        <taxon>Haemosporida</taxon>
        <taxon>Plasmodiidae</taxon>
        <taxon>Plasmodium</taxon>
        <taxon>Plasmodium (Plasmodium)</taxon>
    </lineage>
</organism>
<feature type="transmembrane region" description="Helical" evidence="1">
    <location>
        <begin position="279"/>
        <end position="298"/>
    </location>
</feature>
<evidence type="ECO:0000313" key="2">
    <source>
        <dbReference type="EMBL" id="SBT54568.1"/>
    </source>
</evidence>
<gene>
    <name evidence="2" type="ORF">POVWA2_065740</name>
</gene>
<protein>
    <submittedName>
        <fullName evidence="2">PIR Superfamily Protein</fullName>
    </submittedName>
</protein>
<sequence>MGHSLNDLAEAEIYKSNENFVKLFNDLDKVCTEEDYVGYPCQSFEYMNVNEPFKSELQKIFNILERHNADDNIYLNEIDLENHKSCVYYKYWFYHKILNHNSEEIDFDKLKEIWSTNTMAIYGIFSPKRCKFHANTMEDVKILKVLYDHIFFSNRTEDKYNLIKKIQKCEFCKHLDNYLKQVFKNKSITCASVSSLAFCVEYNGNLKEIIDLNEMSSLSCESDTNVLQCPSYSKFQQSHTGEILSGTGGEESLPVIQADATPQGLPQNPEERNLSVQNIIGGVSVLGISSILFLLYKYTSFGHLVRSRTRWIKDTWRTPQEIDNEILLLDDSETYHINSDNPQYNIAYNTVQDY</sequence>